<dbReference type="GO" id="GO:0072330">
    <property type="term" value="P:monocarboxylic acid biosynthetic process"/>
    <property type="evidence" value="ECO:0007669"/>
    <property type="project" value="UniProtKB-ARBA"/>
</dbReference>
<keyword evidence="5" id="KW-1185">Reference proteome</keyword>
<evidence type="ECO:0000256" key="2">
    <source>
        <dbReference type="SAM" id="Phobius"/>
    </source>
</evidence>
<accession>A0A9W9WIL5</accession>
<dbReference type="EMBL" id="JAPWDO010000006">
    <property type="protein sequence ID" value="KAJ5465723.1"/>
    <property type="molecule type" value="Genomic_DNA"/>
</dbReference>
<dbReference type="InterPro" id="IPR029058">
    <property type="entry name" value="AB_hydrolase_fold"/>
</dbReference>
<dbReference type="GO" id="GO:0005634">
    <property type="term" value="C:nucleus"/>
    <property type="evidence" value="ECO:0007669"/>
    <property type="project" value="TreeGrafter"/>
</dbReference>
<keyword evidence="2" id="KW-1133">Transmembrane helix</keyword>
<proteinExistence type="predicted"/>
<comment type="caution">
    <text evidence="4">The sequence shown here is derived from an EMBL/GenBank/DDBJ whole genome shotgun (WGS) entry which is preliminary data.</text>
</comment>
<dbReference type="PANTHER" id="PTHR48070:SF6">
    <property type="entry name" value="ESTERASE OVCA2"/>
    <property type="match status" value="1"/>
</dbReference>
<dbReference type="Proteomes" id="UP001147760">
    <property type="component" value="Unassembled WGS sequence"/>
</dbReference>
<dbReference type="GO" id="GO:0019748">
    <property type="term" value="P:secondary metabolic process"/>
    <property type="evidence" value="ECO:0007669"/>
    <property type="project" value="TreeGrafter"/>
</dbReference>
<feature type="transmembrane region" description="Helical" evidence="2">
    <location>
        <begin position="131"/>
        <end position="151"/>
    </location>
</feature>
<dbReference type="OrthoDB" id="2094269at2759"/>
<dbReference type="SUPFAM" id="SSF53474">
    <property type="entry name" value="alpha/beta-Hydrolases"/>
    <property type="match status" value="1"/>
</dbReference>
<keyword evidence="2" id="KW-0472">Membrane</keyword>
<evidence type="ECO:0000256" key="1">
    <source>
        <dbReference type="ARBA" id="ARBA00022801"/>
    </source>
</evidence>
<feature type="domain" description="Serine hydrolase" evidence="3">
    <location>
        <begin position="4"/>
        <end position="241"/>
    </location>
</feature>
<dbReference type="Pfam" id="PF03959">
    <property type="entry name" value="FSH1"/>
    <property type="match status" value="1"/>
</dbReference>
<name>A0A9W9WIL5_9EURO</name>
<dbReference type="AlphaFoldDB" id="A0A9W9WIL5"/>
<gene>
    <name evidence="4" type="ORF">N7530_009510</name>
</gene>
<reference evidence="4" key="2">
    <citation type="journal article" date="2023" name="IMA Fungus">
        <title>Comparative genomic study of the Penicillium genus elucidates a diverse pangenome and 15 lateral gene transfer events.</title>
        <authorList>
            <person name="Petersen C."/>
            <person name="Sorensen T."/>
            <person name="Nielsen M.R."/>
            <person name="Sondergaard T.E."/>
            <person name="Sorensen J.L."/>
            <person name="Fitzpatrick D.A."/>
            <person name="Frisvad J.C."/>
            <person name="Nielsen K.L."/>
        </authorList>
    </citation>
    <scope>NUCLEOTIDE SEQUENCE</scope>
    <source>
        <strain evidence="4">IBT 17660</strain>
    </source>
</reference>
<reference evidence="4" key="1">
    <citation type="submission" date="2022-12" db="EMBL/GenBank/DDBJ databases">
        <authorList>
            <person name="Petersen C."/>
        </authorList>
    </citation>
    <scope>NUCLEOTIDE SEQUENCE</scope>
    <source>
        <strain evidence="4">IBT 17660</strain>
    </source>
</reference>
<dbReference type="Gene3D" id="3.40.50.1820">
    <property type="entry name" value="alpha/beta hydrolase"/>
    <property type="match status" value="1"/>
</dbReference>
<evidence type="ECO:0000313" key="4">
    <source>
        <dbReference type="EMBL" id="KAJ5465723.1"/>
    </source>
</evidence>
<evidence type="ECO:0000313" key="5">
    <source>
        <dbReference type="Proteomes" id="UP001147760"/>
    </source>
</evidence>
<protein>
    <recommendedName>
        <fullName evidence="3">Serine hydrolase domain-containing protein</fullName>
    </recommendedName>
</protein>
<keyword evidence="2" id="KW-0812">Transmembrane</keyword>
<dbReference type="InterPro" id="IPR005645">
    <property type="entry name" value="FSH-like_dom"/>
</dbReference>
<evidence type="ECO:0000259" key="3">
    <source>
        <dbReference type="Pfam" id="PF03959"/>
    </source>
</evidence>
<dbReference type="GO" id="GO:0005737">
    <property type="term" value="C:cytoplasm"/>
    <property type="evidence" value="ECO:0007669"/>
    <property type="project" value="TreeGrafter"/>
</dbReference>
<dbReference type="PANTHER" id="PTHR48070">
    <property type="entry name" value="ESTERASE OVCA2"/>
    <property type="match status" value="1"/>
</dbReference>
<keyword evidence="1" id="KW-0378">Hydrolase</keyword>
<sequence>MGSRANVLMLHGYAQSGIAFEIKTRFLQDPLREAISTALSVNNQLFAPSSIEFFYPNGILPAQIPNTHNPIILEAQEDDKNLNQYRQCILDEHPANDLWTWAYGDHGSENIVGFDESIRYVLELLNEHGPFIGIIGFSMGAALAAITASLLEPDRRVKNSHFKIEHPPLHFAVCYSGFMPSHKQYRHLHYPKIETPILHFIGNLDPWISGSRTLQLARRCRSTKVAYFFGTHFVPRSRDMIKILARFVTEACDGNEDESIESLESDWVDI</sequence>
<dbReference type="InterPro" id="IPR050593">
    <property type="entry name" value="LovG"/>
</dbReference>
<organism evidence="4 5">
    <name type="scientific">Penicillium desertorum</name>
    <dbReference type="NCBI Taxonomy" id="1303715"/>
    <lineage>
        <taxon>Eukaryota</taxon>
        <taxon>Fungi</taxon>
        <taxon>Dikarya</taxon>
        <taxon>Ascomycota</taxon>
        <taxon>Pezizomycotina</taxon>
        <taxon>Eurotiomycetes</taxon>
        <taxon>Eurotiomycetidae</taxon>
        <taxon>Eurotiales</taxon>
        <taxon>Aspergillaceae</taxon>
        <taxon>Penicillium</taxon>
    </lineage>
</organism>
<dbReference type="GO" id="GO:0017000">
    <property type="term" value="P:antibiotic biosynthetic process"/>
    <property type="evidence" value="ECO:0007669"/>
    <property type="project" value="UniProtKB-ARBA"/>
</dbReference>
<dbReference type="GO" id="GO:0016787">
    <property type="term" value="F:hydrolase activity"/>
    <property type="evidence" value="ECO:0007669"/>
    <property type="project" value="UniProtKB-KW"/>
</dbReference>